<comment type="caution">
    <text evidence="2">The sequence shown here is derived from an EMBL/GenBank/DDBJ whole genome shotgun (WGS) entry which is preliminary data.</text>
</comment>
<evidence type="ECO:0000313" key="3">
    <source>
        <dbReference type="Proteomes" id="UP001211907"/>
    </source>
</evidence>
<evidence type="ECO:0000313" key="2">
    <source>
        <dbReference type="EMBL" id="KAJ3125782.1"/>
    </source>
</evidence>
<feature type="compositionally biased region" description="Basic residues" evidence="1">
    <location>
        <begin position="1"/>
        <end position="16"/>
    </location>
</feature>
<protein>
    <submittedName>
        <fullName evidence="2">Uncharacterized protein</fullName>
    </submittedName>
</protein>
<feature type="region of interest" description="Disordered" evidence="1">
    <location>
        <begin position="1"/>
        <end position="24"/>
    </location>
</feature>
<keyword evidence="3" id="KW-1185">Reference proteome</keyword>
<accession>A0AAD5XHH0</accession>
<reference evidence="2" key="1">
    <citation type="submission" date="2020-05" db="EMBL/GenBank/DDBJ databases">
        <title>Phylogenomic resolution of chytrid fungi.</title>
        <authorList>
            <person name="Stajich J.E."/>
            <person name="Amses K."/>
            <person name="Simmons R."/>
            <person name="Seto K."/>
            <person name="Myers J."/>
            <person name="Bonds A."/>
            <person name="Quandt C.A."/>
            <person name="Barry K."/>
            <person name="Liu P."/>
            <person name="Grigoriev I."/>
            <person name="Longcore J.E."/>
            <person name="James T.Y."/>
        </authorList>
    </citation>
    <scope>NUCLEOTIDE SEQUENCE</scope>
    <source>
        <strain evidence="2">JEL0513</strain>
    </source>
</reference>
<dbReference type="SMART" id="SM00248">
    <property type="entry name" value="ANK"/>
    <property type="match status" value="5"/>
</dbReference>
<dbReference type="InterPro" id="IPR036770">
    <property type="entry name" value="Ankyrin_rpt-contain_sf"/>
</dbReference>
<dbReference type="AlphaFoldDB" id="A0AAD5XHH0"/>
<organism evidence="2 3">
    <name type="scientific">Physocladia obscura</name>
    <dbReference type="NCBI Taxonomy" id="109957"/>
    <lineage>
        <taxon>Eukaryota</taxon>
        <taxon>Fungi</taxon>
        <taxon>Fungi incertae sedis</taxon>
        <taxon>Chytridiomycota</taxon>
        <taxon>Chytridiomycota incertae sedis</taxon>
        <taxon>Chytridiomycetes</taxon>
        <taxon>Chytridiales</taxon>
        <taxon>Chytriomycetaceae</taxon>
        <taxon>Physocladia</taxon>
    </lineage>
</organism>
<sequence length="566" mass="64702">MGGRKRNKRNKVRRAKALADPKSDLNIPADFGSSFPPRLTLSSKKSKGNRLQKSMLLQMPHEIFRAIIFRIPIGSKSLQRVSLTGKSILSPLYSLENVAFAKSHILYQAKQFRYIGKFLRNENVAKNWCHLPLNYKTAAYEILFETKVFNRMPLDDTFHMWADWPLSADMAVVVIKRLCAGDGKTPPQIKPNHNCNRIIEWALRFGQSRVVEYLLSFNEVVENLNSAHEYMEKFERGKIKKALIETLFSNPIFDPSADENFLFLWAISNEYINLVRKFLADPRIDPTVYQNRALGTALKKQSLEIVEALLTHPAVDPSAICSYGFFFGYFAMPALELACSSRNVAIVKLLFAHPRINVTTDDWVFAVDSGMTAIIEIFLEKLDPVANDFFLLMEVAKTENIFFCKAVIRDSRVQEKMDQLAALLDRKLWRLLNDLCKPVWSKMTPVNEESYLQVRSILLAADNICPEFSDNMIYYVRIHYFESFSIVARTGFEWDIGLDGHNGVKVAVEEGLYDLLKLLISDNRVNVGANDNFALREANEKGNRRMVKLLLTKVDGTCIGRKNESK</sequence>
<gene>
    <name evidence="2" type="ORF">HK100_010600</name>
</gene>
<name>A0AAD5XHH0_9FUNG</name>
<dbReference type="SUPFAM" id="SSF48403">
    <property type="entry name" value="Ankyrin repeat"/>
    <property type="match status" value="1"/>
</dbReference>
<dbReference type="Proteomes" id="UP001211907">
    <property type="component" value="Unassembled WGS sequence"/>
</dbReference>
<evidence type="ECO:0000256" key="1">
    <source>
        <dbReference type="SAM" id="MobiDB-lite"/>
    </source>
</evidence>
<dbReference type="EMBL" id="JADGJH010000591">
    <property type="protein sequence ID" value="KAJ3125782.1"/>
    <property type="molecule type" value="Genomic_DNA"/>
</dbReference>
<dbReference type="InterPro" id="IPR002110">
    <property type="entry name" value="Ankyrin_rpt"/>
</dbReference>
<dbReference type="Gene3D" id="1.25.40.20">
    <property type="entry name" value="Ankyrin repeat-containing domain"/>
    <property type="match status" value="1"/>
</dbReference>
<proteinExistence type="predicted"/>